<reference evidence="1" key="1">
    <citation type="journal article" date="2011" name="PLoS Biol.">
        <title>Gene gain and loss during evolution of obligate parasitism in the white rust pathogen of Arabidopsis thaliana.</title>
        <authorList>
            <person name="Kemen E."/>
            <person name="Gardiner A."/>
            <person name="Schultz-Larsen T."/>
            <person name="Kemen A.C."/>
            <person name="Balmuth A.L."/>
            <person name="Robert-Seilaniantz A."/>
            <person name="Bailey K."/>
            <person name="Holub E."/>
            <person name="Studholme D.J."/>
            <person name="Maclean D."/>
            <person name="Jones J.D."/>
        </authorList>
    </citation>
    <scope>NUCLEOTIDE SEQUENCE</scope>
</reference>
<sequence length="114" mass="13051">MALNIDFAPLAKANEVRISTLRRGGHFSIISDFKFSDLQDKYLRMYQNSPGMEFPLSTQTRECELKKNLGPSVLFCYGYQKEKTSHLALLLLYTNISEPHAVLYLMCNVRLASK</sequence>
<proteinExistence type="predicted"/>
<organism evidence="1">
    <name type="scientific">Albugo laibachii Nc14</name>
    <dbReference type="NCBI Taxonomy" id="890382"/>
    <lineage>
        <taxon>Eukaryota</taxon>
        <taxon>Sar</taxon>
        <taxon>Stramenopiles</taxon>
        <taxon>Oomycota</taxon>
        <taxon>Peronosporomycetes</taxon>
        <taxon>Albuginales</taxon>
        <taxon>Albuginaceae</taxon>
        <taxon>Albugo</taxon>
    </lineage>
</organism>
<dbReference type="EMBL" id="FR824107">
    <property type="protein sequence ID" value="CCA19071.1"/>
    <property type="molecule type" value="Genomic_DNA"/>
</dbReference>
<name>F0WD00_9STRA</name>
<protein>
    <submittedName>
        <fullName evidence="1">AlNc14C62G4524 protein</fullName>
    </submittedName>
</protein>
<evidence type="ECO:0000313" key="1">
    <source>
        <dbReference type="EMBL" id="CCA19071.1"/>
    </source>
</evidence>
<reference evidence="1" key="2">
    <citation type="submission" date="2011-02" db="EMBL/GenBank/DDBJ databases">
        <authorList>
            <person name="MacLean D."/>
        </authorList>
    </citation>
    <scope>NUCLEOTIDE SEQUENCE</scope>
</reference>
<dbReference type="AlphaFoldDB" id="F0WD00"/>
<gene>
    <name evidence="1" type="primary">AlNc14C62G4524</name>
    <name evidence="1" type="ORF">ALNC14_052140</name>
</gene>
<accession>F0WD00</accession>
<dbReference type="HOGENOM" id="CLU_2214877_0_0_1"/>